<sequence>MMEPQSRKRGREGDMEDKKIDTSDNSSRRQLGGVSYEHSNNHEDHRDKKLEDKSNCHDEALDEWDYCMSSLGVFDFPWLREGDGMIFGSEEDGESRVEDAFAFSLSLSLTADHGMEFCEPLSCQNSAFLLDSPGDSPGDDHDMSSPEQQQISAQGGDDLEGLDCIWSSVLNQPLQGGF</sequence>
<protein>
    <submittedName>
        <fullName evidence="3">Uncharacterized protein LOC115755440</fullName>
    </submittedName>
</protein>
<feature type="region of interest" description="Disordered" evidence="1">
    <location>
        <begin position="1"/>
        <end position="52"/>
    </location>
</feature>
<proteinExistence type="predicted"/>
<dbReference type="GeneID" id="115755440"/>
<name>A0A8B8QUI3_9MYRT</name>
<feature type="compositionally biased region" description="Basic and acidic residues" evidence="1">
    <location>
        <begin position="39"/>
        <end position="52"/>
    </location>
</feature>
<accession>A0A8B8QUI3</accession>
<evidence type="ECO:0000313" key="3">
    <source>
        <dbReference type="RefSeq" id="XP_030550705.1"/>
    </source>
</evidence>
<dbReference type="KEGG" id="rarg:115755440"/>
<dbReference type="OrthoDB" id="749393at2759"/>
<evidence type="ECO:0000313" key="2">
    <source>
        <dbReference type="Proteomes" id="UP000827889"/>
    </source>
</evidence>
<keyword evidence="2" id="KW-1185">Reference proteome</keyword>
<dbReference type="RefSeq" id="XP_030550705.1">
    <property type="nucleotide sequence ID" value="XM_030694845.2"/>
</dbReference>
<reference evidence="3" key="1">
    <citation type="submission" date="2025-08" db="UniProtKB">
        <authorList>
            <consortium name="RefSeq"/>
        </authorList>
    </citation>
    <scope>IDENTIFICATION</scope>
    <source>
        <tissue evidence="3">Leaf</tissue>
    </source>
</reference>
<feature type="compositionally biased region" description="Basic and acidic residues" evidence="1">
    <location>
        <begin position="11"/>
        <end position="22"/>
    </location>
</feature>
<evidence type="ECO:0000256" key="1">
    <source>
        <dbReference type="SAM" id="MobiDB-lite"/>
    </source>
</evidence>
<organism evidence="2 3">
    <name type="scientific">Rhodamnia argentea</name>
    <dbReference type="NCBI Taxonomy" id="178133"/>
    <lineage>
        <taxon>Eukaryota</taxon>
        <taxon>Viridiplantae</taxon>
        <taxon>Streptophyta</taxon>
        <taxon>Embryophyta</taxon>
        <taxon>Tracheophyta</taxon>
        <taxon>Spermatophyta</taxon>
        <taxon>Magnoliopsida</taxon>
        <taxon>eudicotyledons</taxon>
        <taxon>Gunneridae</taxon>
        <taxon>Pentapetalae</taxon>
        <taxon>rosids</taxon>
        <taxon>malvids</taxon>
        <taxon>Myrtales</taxon>
        <taxon>Myrtaceae</taxon>
        <taxon>Myrtoideae</taxon>
        <taxon>Myrteae</taxon>
        <taxon>Australasian group</taxon>
        <taxon>Rhodamnia</taxon>
    </lineage>
</organism>
<dbReference type="AlphaFoldDB" id="A0A8B8QUI3"/>
<dbReference type="Proteomes" id="UP000827889">
    <property type="component" value="Chromosome 9"/>
</dbReference>
<gene>
    <name evidence="3" type="primary">LOC115755440</name>
</gene>
<feature type="region of interest" description="Disordered" evidence="1">
    <location>
        <begin position="129"/>
        <end position="159"/>
    </location>
</feature>